<comment type="similarity">
    <text evidence="1">Belongs to the transglycosylase Slt family.</text>
</comment>
<evidence type="ECO:0000259" key="3">
    <source>
        <dbReference type="Pfam" id="PF01464"/>
    </source>
</evidence>
<dbReference type="GO" id="GO:0000270">
    <property type="term" value="P:peptidoglycan metabolic process"/>
    <property type="evidence" value="ECO:0007669"/>
    <property type="project" value="InterPro"/>
</dbReference>
<keyword evidence="5" id="KW-1185">Reference proteome</keyword>
<dbReference type="InterPro" id="IPR000189">
    <property type="entry name" value="Transglyc_AS"/>
</dbReference>
<dbReference type="PANTHER" id="PTHR37423:SF2">
    <property type="entry name" value="MEMBRANE-BOUND LYTIC MUREIN TRANSGLYCOSYLASE C"/>
    <property type="match status" value="1"/>
</dbReference>
<dbReference type="SUPFAM" id="SSF53955">
    <property type="entry name" value="Lysozyme-like"/>
    <property type="match status" value="1"/>
</dbReference>
<evidence type="ECO:0000313" key="4">
    <source>
        <dbReference type="EMBL" id="AER65825.1"/>
    </source>
</evidence>
<dbReference type="STRING" id="580340.Tlie_0079"/>
<accession>G7V5J8</accession>
<dbReference type="HOGENOM" id="CLU_065765_4_6_0"/>
<organism evidence="4 5">
    <name type="scientific">Thermovirga lienii (strain ATCC BAA-1197 / DSM 17291 / Cas60314)</name>
    <dbReference type="NCBI Taxonomy" id="580340"/>
    <lineage>
        <taxon>Bacteria</taxon>
        <taxon>Thermotogati</taxon>
        <taxon>Synergistota</taxon>
        <taxon>Synergistia</taxon>
        <taxon>Synergistales</taxon>
        <taxon>Thermovirgaceae</taxon>
        <taxon>Thermovirga</taxon>
    </lineage>
</organism>
<dbReference type="PANTHER" id="PTHR37423">
    <property type="entry name" value="SOLUBLE LYTIC MUREIN TRANSGLYCOSYLASE-RELATED"/>
    <property type="match status" value="1"/>
</dbReference>
<gene>
    <name evidence="4" type="ordered locus">Tlie_0079</name>
</gene>
<feature type="region of interest" description="Disordered" evidence="2">
    <location>
        <begin position="49"/>
        <end position="77"/>
    </location>
</feature>
<reference evidence="4 5" key="2">
    <citation type="journal article" date="2012" name="Stand. Genomic Sci.">
        <title>Genome sequence of the moderately thermophilic, amino-acid-degrading and sulfur-reducing bacterium Thermovirga lienii type strain (Cas60314(T)).</title>
        <authorList>
            <person name="Goker M."/>
            <person name="Saunders E."/>
            <person name="Lapidus A."/>
            <person name="Nolan M."/>
            <person name="Lucas S."/>
            <person name="Hammon N."/>
            <person name="Deshpande S."/>
            <person name="Cheng J.F."/>
            <person name="Han C."/>
            <person name="Tapia R."/>
            <person name="Goodwin L.A."/>
            <person name="Pitluck S."/>
            <person name="Liolios K."/>
            <person name="Mavromatis K."/>
            <person name="Pagani I."/>
            <person name="Ivanova N."/>
            <person name="Mikhailova N."/>
            <person name="Pati A."/>
            <person name="Chen A."/>
            <person name="Palaniappan K."/>
            <person name="Land M."/>
            <person name="Chang Y.J."/>
            <person name="Jeffries C.D."/>
            <person name="Brambilla E.M."/>
            <person name="Rohde M."/>
            <person name="Spring S."/>
            <person name="Detter J.C."/>
            <person name="Woyke T."/>
            <person name="Bristow J."/>
            <person name="Eisen J.A."/>
            <person name="Markowitz V."/>
            <person name="Hugenholtz P."/>
            <person name="Kyrpides N.C."/>
            <person name="Klenk H.P."/>
        </authorList>
    </citation>
    <scope>NUCLEOTIDE SEQUENCE [LARGE SCALE GENOMIC DNA]</scope>
    <source>
        <strain evidence="5">ATCC BAA-1197 / DSM 17291 / Cas60314</strain>
    </source>
</reference>
<dbReference type="EMBL" id="CP003096">
    <property type="protein sequence ID" value="AER65825.1"/>
    <property type="molecule type" value="Genomic_DNA"/>
</dbReference>
<evidence type="ECO:0000313" key="5">
    <source>
        <dbReference type="Proteomes" id="UP000005868"/>
    </source>
</evidence>
<dbReference type="PROSITE" id="PS00922">
    <property type="entry name" value="TRANSGLYCOSYLASE"/>
    <property type="match status" value="1"/>
</dbReference>
<dbReference type="KEGG" id="tli:Tlie_0079"/>
<dbReference type="GO" id="GO:0008933">
    <property type="term" value="F:peptidoglycan lytic transglycosylase activity"/>
    <property type="evidence" value="ECO:0007669"/>
    <property type="project" value="InterPro"/>
</dbReference>
<name>G7V5J8_THELD</name>
<dbReference type="GO" id="GO:0016020">
    <property type="term" value="C:membrane"/>
    <property type="evidence" value="ECO:0007669"/>
    <property type="project" value="InterPro"/>
</dbReference>
<evidence type="ECO:0000256" key="2">
    <source>
        <dbReference type="SAM" id="MobiDB-lite"/>
    </source>
</evidence>
<dbReference type="AlphaFoldDB" id="G7V5J8"/>
<dbReference type="InterPro" id="IPR023346">
    <property type="entry name" value="Lysozyme-like_dom_sf"/>
</dbReference>
<reference evidence="5" key="1">
    <citation type="submission" date="2011-10" db="EMBL/GenBank/DDBJ databases">
        <title>The complete genome of chromosome of Thermovirga lienii DSM 17291.</title>
        <authorList>
            <consortium name="US DOE Joint Genome Institute (JGI-PGF)"/>
            <person name="Lucas S."/>
            <person name="Copeland A."/>
            <person name="Lapidus A."/>
            <person name="Glavina del Rio T."/>
            <person name="Dalin E."/>
            <person name="Tice H."/>
            <person name="Bruce D."/>
            <person name="Goodwin L."/>
            <person name="Pitluck S."/>
            <person name="Peters L."/>
            <person name="Mikhailova N."/>
            <person name="Saunders E."/>
            <person name="Kyrpides N."/>
            <person name="Mavromatis K."/>
            <person name="Ivanova N."/>
            <person name="Last F.I."/>
            <person name="Brettin T."/>
            <person name="Detter J.C."/>
            <person name="Han C."/>
            <person name="Larimer F."/>
            <person name="Land M."/>
            <person name="Hauser L."/>
            <person name="Markowitz V."/>
            <person name="Cheng J.-F."/>
            <person name="Hugenholtz P."/>
            <person name="Woyke T."/>
            <person name="Wu D."/>
            <person name="Spring S."/>
            <person name="Schroeder M."/>
            <person name="Brambilla E.-M."/>
            <person name="Klenk H.-P."/>
            <person name="Eisen J.A."/>
        </authorList>
    </citation>
    <scope>NUCLEOTIDE SEQUENCE [LARGE SCALE GENOMIC DNA]</scope>
    <source>
        <strain evidence="5">ATCC BAA-1197 / DSM 17291 / Cas60314</strain>
    </source>
</reference>
<dbReference type="InterPro" id="IPR008258">
    <property type="entry name" value="Transglycosylase_SLT_dom_1"/>
</dbReference>
<dbReference type="Pfam" id="PF01464">
    <property type="entry name" value="SLT"/>
    <property type="match status" value="1"/>
</dbReference>
<dbReference type="CDD" id="cd00254">
    <property type="entry name" value="LT-like"/>
    <property type="match status" value="1"/>
</dbReference>
<feature type="compositionally biased region" description="Low complexity" evidence="2">
    <location>
        <begin position="60"/>
        <end position="76"/>
    </location>
</feature>
<protein>
    <submittedName>
        <fullName evidence="4">Lytic transglycosylase catalytic</fullName>
    </submittedName>
</protein>
<dbReference type="Gene3D" id="1.10.530.10">
    <property type="match status" value="1"/>
</dbReference>
<sequence>MKGLPHPDLSGVNRVKNRITEIQNLFGRTTNETSRGTFVEVLDKKMSSAEKTQDKDFPFPSNVNSSRSSKSNPSPSYIDGIIEEKCRKYGVDGALVRAVIKMESGGNPRAVSKAGAMGLMQLMPSTAEMLGVKDPFNPEENLDGGIRYLKMLLEKYRGDEKLALAAYHSGPSRVDKWGGIPPYPIVRHYVKTVLALKERAERE</sequence>
<dbReference type="eggNOG" id="COG0741">
    <property type="taxonomic scope" value="Bacteria"/>
</dbReference>
<dbReference type="Proteomes" id="UP000005868">
    <property type="component" value="Chromosome"/>
</dbReference>
<proteinExistence type="inferred from homology"/>
<evidence type="ECO:0000256" key="1">
    <source>
        <dbReference type="ARBA" id="ARBA00007734"/>
    </source>
</evidence>
<feature type="domain" description="Transglycosylase SLT" evidence="3">
    <location>
        <begin position="82"/>
        <end position="179"/>
    </location>
</feature>